<protein>
    <submittedName>
        <fullName evidence="1">RNA-directed DNA polymerase from mobile element jockey</fullName>
    </submittedName>
</protein>
<name>A0A151K049_9HYME</name>
<accession>A0A151K049</accession>
<evidence type="ECO:0000313" key="2">
    <source>
        <dbReference type="Proteomes" id="UP000078541"/>
    </source>
</evidence>
<dbReference type="GO" id="GO:0003964">
    <property type="term" value="F:RNA-directed DNA polymerase activity"/>
    <property type="evidence" value="ECO:0007669"/>
    <property type="project" value="UniProtKB-KW"/>
</dbReference>
<organism evidence="1 2">
    <name type="scientific">Trachymyrmex septentrionalis</name>
    <dbReference type="NCBI Taxonomy" id="34720"/>
    <lineage>
        <taxon>Eukaryota</taxon>
        <taxon>Metazoa</taxon>
        <taxon>Ecdysozoa</taxon>
        <taxon>Arthropoda</taxon>
        <taxon>Hexapoda</taxon>
        <taxon>Insecta</taxon>
        <taxon>Pterygota</taxon>
        <taxon>Neoptera</taxon>
        <taxon>Endopterygota</taxon>
        <taxon>Hymenoptera</taxon>
        <taxon>Apocrita</taxon>
        <taxon>Aculeata</taxon>
        <taxon>Formicoidea</taxon>
        <taxon>Formicidae</taxon>
        <taxon>Myrmicinae</taxon>
        <taxon>Trachymyrmex</taxon>
    </lineage>
</organism>
<dbReference type="PANTHER" id="PTHR33332">
    <property type="entry name" value="REVERSE TRANSCRIPTASE DOMAIN-CONTAINING PROTEIN"/>
    <property type="match status" value="1"/>
</dbReference>
<evidence type="ECO:0000313" key="1">
    <source>
        <dbReference type="EMBL" id="KYN42478.1"/>
    </source>
</evidence>
<gene>
    <name evidence="1" type="ORF">ALC56_03091</name>
</gene>
<keyword evidence="1" id="KW-0548">Nucleotidyltransferase</keyword>
<proteinExistence type="predicted"/>
<dbReference type="Proteomes" id="UP000078541">
    <property type="component" value="Unassembled WGS sequence"/>
</dbReference>
<dbReference type="AlphaFoldDB" id="A0A151K049"/>
<dbReference type="EMBL" id="KQ981347">
    <property type="protein sequence ID" value="KYN42478.1"/>
    <property type="molecule type" value="Genomic_DNA"/>
</dbReference>
<keyword evidence="1" id="KW-0808">Transferase</keyword>
<reference evidence="1 2" key="1">
    <citation type="submission" date="2016-03" db="EMBL/GenBank/DDBJ databases">
        <title>Trachymyrmex septentrionalis WGS genome.</title>
        <authorList>
            <person name="Nygaard S."/>
            <person name="Hu H."/>
            <person name="Boomsma J."/>
            <person name="Zhang G."/>
        </authorList>
    </citation>
    <scope>NUCLEOTIDE SEQUENCE [LARGE SCALE GENOMIC DNA]</scope>
    <source>
        <strain evidence="1">Tsep2-gDNA-1</strain>
        <tissue evidence="1">Whole body</tissue>
    </source>
</reference>
<keyword evidence="1" id="KW-0695">RNA-directed DNA polymerase</keyword>
<dbReference type="STRING" id="34720.A0A151K049"/>
<sequence length="222" mass="26360">DTAVLASHESPILATQMLQNNLNDIQKWLNTWRIKANEAKSAHVTFTTRRETCPEVSLNGQQIPQSEVAKYLGVHFDHRLTWKTHIFTTRKQFGLKLRKLFWLLNRRSRLTLENKLLIYKTILKPVWRYGIQLWGTAANSNVEILQRFQSKILRMIVDAPWFVTNDTIHRDLQVPSVKEETLNYCKNYRDRLKKHPNIFTANLMKPRSIRRLKKKIPFDFIH</sequence>
<keyword evidence="2" id="KW-1185">Reference proteome</keyword>
<feature type="non-terminal residue" evidence="1">
    <location>
        <position position="1"/>
    </location>
</feature>